<keyword evidence="2" id="KW-0808">Transferase</keyword>
<dbReference type="Gene3D" id="3.40.50.150">
    <property type="entry name" value="Vaccinia Virus protein VP39"/>
    <property type="match status" value="1"/>
</dbReference>
<dbReference type="GO" id="GO:0032259">
    <property type="term" value="P:methylation"/>
    <property type="evidence" value="ECO:0007669"/>
    <property type="project" value="UniProtKB-KW"/>
</dbReference>
<accession>A0A160TNP8</accession>
<dbReference type="InterPro" id="IPR029063">
    <property type="entry name" value="SAM-dependent_MTases_sf"/>
</dbReference>
<feature type="domain" description="Methyltransferase" evidence="1">
    <location>
        <begin position="47"/>
        <end position="149"/>
    </location>
</feature>
<dbReference type="Pfam" id="PF13847">
    <property type="entry name" value="Methyltransf_31"/>
    <property type="match status" value="1"/>
</dbReference>
<sequence length="278" mass="29032">MTTASDWSGSIGDVWAAEWRRTDRIFAGLATQLNAAILDMAPSGSAAIVDIGCGAGTTSLAIAAALPGRQVVGIDISPSLVEIATGRGQGLDNLSFRCGPAEEHLAGVAPVDLLVSRHGVMFFPDPVAAFSALRRGTVPGAGLVFSCFRATALNPWATELVVAAQGELPPPSTGYVPGPFAFADPDTVRALLTAAGWSRIDCRPVEFSYRAGEGADPVADALNLFQRIGPVAPILRQAPAGERVAMLDRVEEVIARHHVDDAVDFPAAAWLWSAHNDG</sequence>
<dbReference type="EMBL" id="CZQE01000317">
    <property type="protein sequence ID" value="CUS45947.1"/>
    <property type="molecule type" value="Genomic_DNA"/>
</dbReference>
<dbReference type="AlphaFoldDB" id="A0A160TNP8"/>
<protein>
    <submittedName>
        <fullName evidence="2">Methyltransferase</fullName>
    </submittedName>
</protein>
<dbReference type="GO" id="GO:0008168">
    <property type="term" value="F:methyltransferase activity"/>
    <property type="evidence" value="ECO:0007669"/>
    <property type="project" value="UniProtKB-KW"/>
</dbReference>
<keyword evidence="2" id="KW-0489">Methyltransferase</keyword>
<evidence type="ECO:0000313" key="2">
    <source>
        <dbReference type="EMBL" id="CUS45947.1"/>
    </source>
</evidence>
<organism evidence="2">
    <name type="scientific">hydrothermal vent metagenome</name>
    <dbReference type="NCBI Taxonomy" id="652676"/>
    <lineage>
        <taxon>unclassified sequences</taxon>
        <taxon>metagenomes</taxon>
        <taxon>ecological metagenomes</taxon>
    </lineage>
</organism>
<evidence type="ECO:0000259" key="1">
    <source>
        <dbReference type="Pfam" id="PF13847"/>
    </source>
</evidence>
<proteinExistence type="predicted"/>
<reference evidence="2" key="1">
    <citation type="submission" date="2015-10" db="EMBL/GenBank/DDBJ databases">
        <authorList>
            <person name="Gilbert D.G."/>
        </authorList>
    </citation>
    <scope>NUCLEOTIDE SEQUENCE</scope>
</reference>
<dbReference type="SUPFAM" id="SSF53335">
    <property type="entry name" value="S-adenosyl-L-methionine-dependent methyltransferases"/>
    <property type="match status" value="1"/>
</dbReference>
<dbReference type="CDD" id="cd02440">
    <property type="entry name" value="AdoMet_MTases"/>
    <property type="match status" value="1"/>
</dbReference>
<dbReference type="InterPro" id="IPR025714">
    <property type="entry name" value="Methyltranfer_dom"/>
</dbReference>
<dbReference type="PANTHER" id="PTHR43861">
    <property type="entry name" value="TRANS-ACONITATE 2-METHYLTRANSFERASE-RELATED"/>
    <property type="match status" value="1"/>
</dbReference>
<name>A0A160TNP8_9ZZZZ</name>
<gene>
    <name evidence="2" type="ORF">MGWOODY_Smn1608</name>
</gene>